<feature type="transmembrane region" description="Helical" evidence="7">
    <location>
        <begin position="204"/>
        <end position="230"/>
    </location>
</feature>
<reference evidence="9 10" key="1">
    <citation type="journal article" date="2019" name="Sci. Rep.">
        <title>Differences in resource use lead to coexistence of seed-transmitted microbial populations.</title>
        <authorList>
            <person name="Torres-Cortes G."/>
            <person name="Garcia B.J."/>
            <person name="Compant S."/>
            <person name="Rezki S."/>
            <person name="Jones P."/>
            <person name="Preveaux A."/>
            <person name="Briand M."/>
            <person name="Roulet A."/>
            <person name="Bouchez O."/>
            <person name="Jacobson D."/>
            <person name="Barret M."/>
        </authorList>
    </citation>
    <scope>NUCLEOTIDE SEQUENCE [LARGE SCALE GENOMIC DNA]</scope>
    <source>
        <strain evidence="9 10">CFBP13530</strain>
    </source>
</reference>
<dbReference type="PANTHER" id="PTHR42718">
    <property type="entry name" value="MAJOR FACILITATOR SUPERFAMILY MULTIDRUG TRANSPORTER MFSC"/>
    <property type="match status" value="1"/>
</dbReference>
<protein>
    <submittedName>
        <fullName evidence="9">MFS transporter</fullName>
    </submittedName>
</protein>
<name>A0AB38P5J4_9ENTR</name>
<evidence type="ECO:0000256" key="1">
    <source>
        <dbReference type="ARBA" id="ARBA00004651"/>
    </source>
</evidence>
<dbReference type="Gene3D" id="1.20.1250.20">
    <property type="entry name" value="MFS general substrate transporter like domains"/>
    <property type="match status" value="1"/>
</dbReference>
<evidence type="ECO:0000256" key="5">
    <source>
        <dbReference type="ARBA" id="ARBA00022989"/>
    </source>
</evidence>
<feature type="transmembrane region" description="Helical" evidence="7">
    <location>
        <begin position="161"/>
        <end position="183"/>
    </location>
</feature>
<feature type="transmembrane region" description="Helical" evidence="7">
    <location>
        <begin position="73"/>
        <end position="92"/>
    </location>
</feature>
<dbReference type="InterPro" id="IPR020846">
    <property type="entry name" value="MFS_dom"/>
</dbReference>
<dbReference type="EMBL" id="QGAL01000003">
    <property type="protein sequence ID" value="TKK19256.1"/>
    <property type="molecule type" value="Genomic_DNA"/>
</dbReference>
<feature type="transmembrane region" description="Helical" evidence="7">
    <location>
        <begin position="295"/>
        <end position="322"/>
    </location>
</feature>
<gene>
    <name evidence="9" type="ORF">EcCFBP13530_13110</name>
</gene>
<feature type="transmembrane region" description="Helical" evidence="7">
    <location>
        <begin position="49"/>
        <end position="68"/>
    </location>
</feature>
<evidence type="ECO:0000313" key="10">
    <source>
        <dbReference type="Proteomes" id="UP000306327"/>
    </source>
</evidence>
<feature type="transmembrane region" description="Helical" evidence="7">
    <location>
        <begin position="342"/>
        <end position="362"/>
    </location>
</feature>
<evidence type="ECO:0000256" key="7">
    <source>
        <dbReference type="SAM" id="Phobius"/>
    </source>
</evidence>
<proteinExistence type="predicted"/>
<feature type="transmembrane region" description="Helical" evidence="7">
    <location>
        <begin position="242"/>
        <end position="263"/>
    </location>
</feature>
<dbReference type="SUPFAM" id="SSF103473">
    <property type="entry name" value="MFS general substrate transporter"/>
    <property type="match status" value="1"/>
</dbReference>
<dbReference type="Pfam" id="PF07690">
    <property type="entry name" value="MFS_1"/>
    <property type="match status" value="1"/>
</dbReference>
<dbReference type="InterPro" id="IPR005829">
    <property type="entry name" value="Sugar_transporter_CS"/>
</dbReference>
<dbReference type="InterPro" id="IPR036259">
    <property type="entry name" value="MFS_trans_sf"/>
</dbReference>
<evidence type="ECO:0000259" key="8">
    <source>
        <dbReference type="PROSITE" id="PS50850"/>
    </source>
</evidence>
<keyword evidence="4 7" id="KW-0812">Transmembrane</keyword>
<feature type="transmembrane region" description="Helical" evidence="7">
    <location>
        <begin position="131"/>
        <end position="149"/>
    </location>
</feature>
<organism evidence="9 10">
    <name type="scientific">Enterobacter cancerogenus</name>
    <dbReference type="NCBI Taxonomy" id="69218"/>
    <lineage>
        <taxon>Bacteria</taxon>
        <taxon>Pseudomonadati</taxon>
        <taxon>Pseudomonadota</taxon>
        <taxon>Gammaproteobacteria</taxon>
        <taxon>Enterobacterales</taxon>
        <taxon>Enterobacteriaceae</taxon>
        <taxon>Enterobacter</taxon>
        <taxon>Enterobacter cloacae complex</taxon>
    </lineage>
</organism>
<dbReference type="Proteomes" id="UP000306327">
    <property type="component" value="Unassembled WGS sequence"/>
</dbReference>
<dbReference type="PANTHER" id="PTHR42718:SF9">
    <property type="entry name" value="MAJOR FACILITATOR SUPERFAMILY MULTIDRUG TRANSPORTER MFSC"/>
    <property type="match status" value="1"/>
</dbReference>
<sequence length="403" mass="43155">MTYRTRVAVVFLLGFFLDLINMFIASVAFPAMGEALHASPSALAWVSNGYIAGLTLVIPFSAMLARLLGAKRLILLSLFVFSAASAAAGLASTLDSLIAWRVIQGLGGGLLIPVGQALAWQQFKPHERARLSSAVMLVALLAPACSPALGGVLVQTLGWRWIFFATLPVAALAFVLAGLWLRNEKPQQTLTRRLLHLPLLKDPLLRFSMLVYLCVPGTFIGVNVMGMFYLQSIARLTPAETGALMLPWSLASFVAITATGRYFNHTGPRPLIVLGCLLQAIGMGLLIGIGPDTPFTLPVLAFTLMGAGGSLCSSTAQSSAFLTIPHDAMPDASALWNLNRQLSFFLGALVLAALLSLAQRYLPPLTAWHGIFLFAAGVTLLPLLAVIRLNNAKVLRQLQQENV</sequence>
<dbReference type="GO" id="GO:0022857">
    <property type="term" value="F:transmembrane transporter activity"/>
    <property type="evidence" value="ECO:0007669"/>
    <property type="project" value="InterPro"/>
</dbReference>
<dbReference type="RefSeq" id="WP_137272764.1">
    <property type="nucleotide sequence ID" value="NZ_JBBBWV010000005.1"/>
</dbReference>
<dbReference type="AlphaFoldDB" id="A0AB38P5J4"/>
<feature type="transmembrane region" description="Helical" evidence="7">
    <location>
        <begin position="7"/>
        <end position="29"/>
    </location>
</feature>
<evidence type="ECO:0000313" key="9">
    <source>
        <dbReference type="EMBL" id="TKK19256.1"/>
    </source>
</evidence>
<evidence type="ECO:0000256" key="6">
    <source>
        <dbReference type="ARBA" id="ARBA00023136"/>
    </source>
</evidence>
<evidence type="ECO:0000256" key="2">
    <source>
        <dbReference type="ARBA" id="ARBA00022448"/>
    </source>
</evidence>
<keyword evidence="6 7" id="KW-0472">Membrane</keyword>
<dbReference type="GO" id="GO:0005886">
    <property type="term" value="C:plasma membrane"/>
    <property type="evidence" value="ECO:0007669"/>
    <property type="project" value="UniProtKB-SubCell"/>
</dbReference>
<dbReference type="PROSITE" id="PS00217">
    <property type="entry name" value="SUGAR_TRANSPORT_2"/>
    <property type="match status" value="1"/>
</dbReference>
<keyword evidence="5 7" id="KW-1133">Transmembrane helix</keyword>
<feature type="domain" description="Major facilitator superfamily (MFS) profile" evidence="8">
    <location>
        <begin position="7"/>
        <end position="394"/>
    </location>
</feature>
<comment type="subcellular location">
    <subcellularLocation>
        <location evidence="1">Cell membrane</location>
        <topology evidence="1">Multi-pass membrane protein</topology>
    </subcellularLocation>
</comment>
<dbReference type="PROSITE" id="PS50850">
    <property type="entry name" value="MFS"/>
    <property type="match status" value="1"/>
</dbReference>
<evidence type="ECO:0000256" key="3">
    <source>
        <dbReference type="ARBA" id="ARBA00022475"/>
    </source>
</evidence>
<dbReference type="InterPro" id="IPR011701">
    <property type="entry name" value="MFS"/>
</dbReference>
<feature type="transmembrane region" description="Helical" evidence="7">
    <location>
        <begin position="368"/>
        <end position="387"/>
    </location>
</feature>
<keyword evidence="2" id="KW-0813">Transport</keyword>
<feature type="transmembrane region" description="Helical" evidence="7">
    <location>
        <begin position="98"/>
        <end position="119"/>
    </location>
</feature>
<feature type="transmembrane region" description="Helical" evidence="7">
    <location>
        <begin position="270"/>
        <end position="289"/>
    </location>
</feature>
<accession>A0AB38P5J4</accession>
<keyword evidence="3" id="KW-1003">Cell membrane</keyword>
<comment type="caution">
    <text evidence="9">The sequence shown here is derived from an EMBL/GenBank/DDBJ whole genome shotgun (WGS) entry which is preliminary data.</text>
</comment>
<evidence type="ECO:0000256" key="4">
    <source>
        <dbReference type="ARBA" id="ARBA00022692"/>
    </source>
</evidence>